<dbReference type="GO" id="GO:0006355">
    <property type="term" value="P:regulation of DNA-templated transcription"/>
    <property type="evidence" value="ECO:0007669"/>
    <property type="project" value="UniProtKB-ARBA"/>
</dbReference>
<dbReference type="Gene3D" id="1.10.357.10">
    <property type="entry name" value="Tetracycline Repressor, domain 2"/>
    <property type="match status" value="1"/>
</dbReference>
<dbReference type="AlphaFoldDB" id="A0A2T0SQN1"/>
<dbReference type="PRINTS" id="PR00455">
    <property type="entry name" value="HTHTETR"/>
</dbReference>
<name>A0A2T0SQN1_9PSEU</name>
<dbReference type="EMBL" id="PVTF01000013">
    <property type="protein sequence ID" value="PRY35706.1"/>
    <property type="molecule type" value="Genomic_DNA"/>
</dbReference>
<dbReference type="SUPFAM" id="SSF46689">
    <property type="entry name" value="Homeodomain-like"/>
    <property type="match status" value="1"/>
</dbReference>
<dbReference type="Pfam" id="PF00440">
    <property type="entry name" value="TetR_N"/>
    <property type="match status" value="1"/>
</dbReference>
<feature type="DNA-binding region" description="H-T-H motif" evidence="2">
    <location>
        <begin position="44"/>
        <end position="63"/>
    </location>
</feature>
<feature type="region of interest" description="Disordered" evidence="3">
    <location>
        <begin position="1"/>
        <end position="22"/>
    </location>
</feature>
<comment type="caution">
    <text evidence="5">The sequence shown here is derived from an EMBL/GenBank/DDBJ whole genome shotgun (WGS) entry which is preliminary data.</text>
</comment>
<dbReference type="RefSeq" id="WP_106193260.1">
    <property type="nucleotide sequence ID" value="NZ_PVTF01000013.1"/>
</dbReference>
<gene>
    <name evidence="5" type="ORF">CLV43_113133</name>
</gene>
<evidence type="ECO:0000256" key="3">
    <source>
        <dbReference type="SAM" id="MobiDB-lite"/>
    </source>
</evidence>
<dbReference type="InterPro" id="IPR001647">
    <property type="entry name" value="HTH_TetR"/>
</dbReference>
<protein>
    <submittedName>
        <fullName evidence="5">TetR family transcriptional regulator</fullName>
    </submittedName>
</protein>
<dbReference type="InterPro" id="IPR050109">
    <property type="entry name" value="HTH-type_TetR-like_transc_reg"/>
</dbReference>
<sequence>MTDKAAPRRSPEPGDRQRDAERTRHVLLEAAVAEFSAHGFSGARVGDIAARAGVNKQLISYYFGGKQGLFDAISDRWRRDEQGLAGPDTQLSEVVREYARQSARSPDLTRLVLRQGIDGTGGSAGEEEALRARFREVAADFGRRRDAGELAADLDPASVGLALFAMAAAPVGFPHIARALGLDVDAPDFGERYAAQVARIVSLLADGERRPPR</sequence>
<evidence type="ECO:0000256" key="1">
    <source>
        <dbReference type="ARBA" id="ARBA00023125"/>
    </source>
</evidence>
<dbReference type="GO" id="GO:0003677">
    <property type="term" value="F:DNA binding"/>
    <property type="evidence" value="ECO:0007669"/>
    <property type="project" value="UniProtKB-UniRule"/>
</dbReference>
<dbReference type="InterPro" id="IPR009057">
    <property type="entry name" value="Homeodomain-like_sf"/>
</dbReference>
<proteinExistence type="predicted"/>
<dbReference type="OrthoDB" id="4726108at2"/>
<organism evidence="5 6">
    <name type="scientific">Umezawaea tangerina</name>
    <dbReference type="NCBI Taxonomy" id="84725"/>
    <lineage>
        <taxon>Bacteria</taxon>
        <taxon>Bacillati</taxon>
        <taxon>Actinomycetota</taxon>
        <taxon>Actinomycetes</taxon>
        <taxon>Pseudonocardiales</taxon>
        <taxon>Pseudonocardiaceae</taxon>
        <taxon>Umezawaea</taxon>
    </lineage>
</organism>
<evidence type="ECO:0000313" key="5">
    <source>
        <dbReference type="EMBL" id="PRY35706.1"/>
    </source>
</evidence>
<evidence type="ECO:0000259" key="4">
    <source>
        <dbReference type="PROSITE" id="PS50977"/>
    </source>
</evidence>
<dbReference type="PANTHER" id="PTHR30328">
    <property type="entry name" value="TRANSCRIPTIONAL REPRESSOR"/>
    <property type="match status" value="1"/>
</dbReference>
<dbReference type="PROSITE" id="PS50977">
    <property type="entry name" value="HTH_TETR_2"/>
    <property type="match status" value="1"/>
</dbReference>
<evidence type="ECO:0000256" key="2">
    <source>
        <dbReference type="PROSITE-ProRule" id="PRU00335"/>
    </source>
</evidence>
<keyword evidence="1 2" id="KW-0238">DNA-binding</keyword>
<evidence type="ECO:0000313" key="6">
    <source>
        <dbReference type="Proteomes" id="UP000239494"/>
    </source>
</evidence>
<keyword evidence="6" id="KW-1185">Reference proteome</keyword>
<feature type="domain" description="HTH tetR-type" evidence="4">
    <location>
        <begin position="21"/>
        <end position="81"/>
    </location>
</feature>
<reference evidence="5 6" key="1">
    <citation type="submission" date="2018-03" db="EMBL/GenBank/DDBJ databases">
        <title>Genomic Encyclopedia of Archaeal and Bacterial Type Strains, Phase II (KMG-II): from individual species to whole genera.</title>
        <authorList>
            <person name="Goeker M."/>
        </authorList>
    </citation>
    <scope>NUCLEOTIDE SEQUENCE [LARGE SCALE GENOMIC DNA]</scope>
    <source>
        <strain evidence="5 6">DSM 44720</strain>
    </source>
</reference>
<dbReference type="PANTHER" id="PTHR30328:SF54">
    <property type="entry name" value="HTH-TYPE TRANSCRIPTIONAL REPRESSOR SCO4008"/>
    <property type="match status" value="1"/>
</dbReference>
<dbReference type="SUPFAM" id="SSF48498">
    <property type="entry name" value="Tetracyclin repressor-like, C-terminal domain"/>
    <property type="match status" value="1"/>
</dbReference>
<dbReference type="InterPro" id="IPR036271">
    <property type="entry name" value="Tet_transcr_reg_TetR-rel_C_sf"/>
</dbReference>
<dbReference type="Proteomes" id="UP000239494">
    <property type="component" value="Unassembled WGS sequence"/>
</dbReference>
<accession>A0A2T0SQN1</accession>